<keyword evidence="3" id="KW-1185">Reference proteome</keyword>
<organism evidence="2 3">
    <name type="scientific">Pontoporia blainvillei</name>
    <name type="common">Franciscana</name>
    <name type="synonym">Delphinus blainvillei</name>
    <dbReference type="NCBI Taxonomy" id="48723"/>
    <lineage>
        <taxon>Eukaryota</taxon>
        <taxon>Metazoa</taxon>
        <taxon>Chordata</taxon>
        <taxon>Craniata</taxon>
        <taxon>Vertebrata</taxon>
        <taxon>Euteleostomi</taxon>
        <taxon>Mammalia</taxon>
        <taxon>Eutheria</taxon>
        <taxon>Laurasiatheria</taxon>
        <taxon>Artiodactyla</taxon>
        <taxon>Whippomorpha</taxon>
        <taxon>Cetacea</taxon>
        <taxon>Odontoceti</taxon>
        <taxon>Pontoporiidae</taxon>
        <taxon>Pontoporia</taxon>
    </lineage>
</organism>
<keyword evidence="1" id="KW-0853">WD repeat</keyword>
<evidence type="ECO:0000313" key="2">
    <source>
        <dbReference type="EMBL" id="NIG58850.1"/>
    </source>
</evidence>
<sequence>MNAADNLELSLFSHLVEILQSPREGPRNAEVAHQARLIPKLVFLFNEPGLAPSKIPTIIAILGCQLRGHFSLQDLHRIGLFVVYTLKPSSVNERQICVDGALDPSVPAGSQTSGKTIWLRNQLLEMLLSVISSSRLHLSSETKEEMFLNLGPDWFLLFVQGHVHPSTVVLGLKLLLHFLSNPSLRGRFKDGLSAGSWVERSSEGVDIMMDNLKSHPPTPDQSPCLLPGFQVLTDFLAHHVHIPEVYLIVSTFFLQTPLTELMDGPKDSLDAMLQWLLHKHHREEVLRAGLCTEGALLLLEMLKATMSQSFCDCRFKDLFDSSFSVPCS</sequence>
<comment type="caution">
    <text evidence="2">The sequence shown here is derived from an EMBL/GenBank/DDBJ whole genome shotgun (WGS) entry which is preliminary data.</text>
</comment>
<gene>
    <name evidence="2" type="ORF">BU61_1965</name>
</gene>
<protein>
    <submittedName>
        <fullName evidence="2">WD repeat- and FYVE domain-containing protein 4-like</fullName>
    </submittedName>
</protein>
<evidence type="ECO:0000313" key="3">
    <source>
        <dbReference type="Proteomes" id="UP001165941"/>
    </source>
</evidence>
<dbReference type="PANTHER" id="PTHR46108:SF3">
    <property type="entry name" value="WD REPEAT- AND FYVE DOMAIN-CONTAINING PROTEIN 4"/>
    <property type="match status" value="1"/>
</dbReference>
<proteinExistence type="predicted"/>
<dbReference type="PANTHER" id="PTHR46108">
    <property type="entry name" value="BLUE CHEESE"/>
    <property type="match status" value="1"/>
</dbReference>
<dbReference type="EMBL" id="PGGH01065859">
    <property type="protein sequence ID" value="NIG58850.1"/>
    <property type="molecule type" value="Genomic_DNA"/>
</dbReference>
<reference evidence="2" key="1">
    <citation type="submission" date="2018-05" db="EMBL/GenBank/DDBJ databases">
        <authorList>
            <person name="Pedro S.L.S."/>
            <person name="Freitas R.C."/>
            <person name="Barreto A.S."/>
            <person name="Lima A.O.S."/>
        </authorList>
    </citation>
    <scope>NUCLEOTIDE SEQUENCE</scope>
    <source>
        <strain evidence="2">BP203</strain>
        <tissue evidence="2">Muscle</tissue>
    </source>
</reference>
<dbReference type="InterPro" id="IPR051944">
    <property type="entry name" value="BEACH_domain_protein"/>
</dbReference>
<evidence type="ECO:0000256" key="1">
    <source>
        <dbReference type="ARBA" id="ARBA00022574"/>
    </source>
</evidence>
<dbReference type="Proteomes" id="UP001165941">
    <property type="component" value="Unassembled WGS sequence"/>
</dbReference>
<accession>A0ABX0S2F2</accession>
<name>A0ABX0S2F2_PONBL</name>